<evidence type="ECO:0000256" key="1">
    <source>
        <dbReference type="SAM" id="MobiDB-lite"/>
    </source>
</evidence>
<organism evidence="2">
    <name type="scientific">Thermus thermophilus (strain ATCC 27634 / DSM 579 / HB8)</name>
    <dbReference type="NCBI Taxonomy" id="300852"/>
    <lineage>
        <taxon>Bacteria</taxon>
        <taxon>Thermotogati</taxon>
        <taxon>Deinococcota</taxon>
        <taxon>Deinococci</taxon>
        <taxon>Thermales</taxon>
        <taxon>Thermaceae</taxon>
        <taxon>Thermus</taxon>
    </lineage>
</organism>
<dbReference type="EMBL" id="AB677526">
    <property type="protein sequence ID" value="BAL42562.1"/>
    <property type="molecule type" value="Genomic_DNA"/>
</dbReference>
<geneLocation type="plasmid" evidence="2">
    <name>pVV8</name>
</geneLocation>
<proteinExistence type="predicted"/>
<name>G9MBA0_THET8</name>
<dbReference type="AlphaFoldDB" id="G9MBA0"/>
<feature type="compositionally biased region" description="Low complexity" evidence="1">
    <location>
        <begin position="64"/>
        <end position="94"/>
    </location>
</feature>
<keyword evidence="2" id="KW-0614">Plasmid</keyword>
<sequence>MPSVYPAGRPGQSAGSGWFLLVGRKRLSRSGLTRRMGVKPPVTTPIFDPLDFGHGLATPREGRGPLALGPRPLLRSPGHLLPAPGGLGPRGPILGAPPEPGSSLGPTPAATSAGVLGKVANPFSRRKGRAGQGAR</sequence>
<reference evidence="2" key="1">
    <citation type="journal article" date="2012" name="Extremophiles">
        <title>The third plasmid pVV8 from Thermus thermophilus HB8: isolation, characterization, and sequence determination.</title>
        <authorList>
            <person name="Ohtani N."/>
            <person name="Tomita M."/>
            <person name="Itaya M."/>
        </authorList>
    </citation>
    <scope>NUCLEOTIDE SEQUENCE</scope>
    <source>
        <strain evidence="2">HB8</strain>
    </source>
</reference>
<accession>G9MBA0</accession>
<protein>
    <submittedName>
        <fullName evidence="2">Uncharacterized protein</fullName>
    </submittedName>
</protein>
<evidence type="ECO:0000313" key="2">
    <source>
        <dbReference type="EMBL" id="BAL42562.1"/>
    </source>
</evidence>
<gene>
    <name evidence="2" type="primary">TTHV048</name>
</gene>
<feature type="region of interest" description="Disordered" evidence="1">
    <location>
        <begin position="32"/>
        <end position="135"/>
    </location>
</feature>